<dbReference type="InterPro" id="IPR038300">
    <property type="entry name" value="SASP_sf_alpha/beta"/>
</dbReference>
<name>A0A2V5JVQ2_9BACL</name>
<dbReference type="GO" id="GO:0003690">
    <property type="term" value="F:double-stranded DNA binding"/>
    <property type="evidence" value="ECO:0007669"/>
    <property type="project" value="InterPro"/>
</dbReference>
<evidence type="ECO:0000256" key="1">
    <source>
        <dbReference type="ARBA" id="ARBA00005442"/>
    </source>
</evidence>
<proteinExistence type="inferred from homology"/>
<dbReference type="GO" id="GO:0006265">
    <property type="term" value="P:DNA topological change"/>
    <property type="evidence" value="ECO:0007669"/>
    <property type="project" value="InterPro"/>
</dbReference>
<dbReference type="Pfam" id="PF00269">
    <property type="entry name" value="SASP"/>
    <property type="match status" value="1"/>
</dbReference>
<evidence type="ECO:0000256" key="2">
    <source>
        <dbReference type="ARBA" id="ARBA00023125"/>
    </source>
</evidence>
<protein>
    <submittedName>
        <fullName evidence="3">Protein sspF</fullName>
    </submittedName>
</protein>
<sequence length="62" mass="7178">MGRRRRGVMSEQFKDELAKDLGFYDTVQREGWAGIRAKDAGNMVKRAIQLAEQQLANRTPRR</sequence>
<dbReference type="InterPro" id="IPR018126">
    <property type="entry name" value="SASP_alpha/beta-type_CS"/>
</dbReference>
<dbReference type="PROSITE" id="PS00304">
    <property type="entry name" value="SASP_1"/>
    <property type="match status" value="1"/>
</dbReference>
<evidence type="ECO:0000313" key="4">
    <source>
        <dbReference type="Proteomes" id="UP000247476"/>
    </source>
</evidence>
<dbReference type="RefSeq" id="WP_110843782.1">
    <property type="nucleotide sequence ID" value="NZ_QJVJ01000021.1"/>
</dbReference>
<gene>
    <name evidence="3" type="ORF">DLM86_30225</name>
</gene>
<evidence type="ECO:0000313" key="3">
    <source>
        <dbReference type="EMBL" id="PYI50212.1"/>
    </source>
</evidence>
<dbReference type="Gene3D" id="6.10.10.80">
    <property type="entry name" value="Small, acid-soluble spore protein, alpha/beta type-like"/>
    <property type="match status" value="1"/>
</dbReference>
<comment type="similarity">
    <text evidence="1">Belongs to the alpha/beta-type SASP family.</text>
</comment>
<accession>A0A2V5JVQ2</accession>
<reference evidence="3 4" key="1">
    <citation type="submission" date="2018-05" db="EMBL/GenBank/DDBJ databases">
        <title>Paenibacillus flagellatus sp. nov., isolated from selenium mineral soil.</title>
        <authorList>
            <person name="Dai X."/>
        </authorList>
    </citation>
    <scope>NUCLEOTIDE SEQUENCE [LARGE SCALE GENOMIC DNA]</scope>
    <source>
        <strain evidence="3 4">DXL2</strain>
    </source>
</reference>
<dbReference type="Proteomes" id="UP000247476">
    <property type="component" value="Unassembled WGS sequence"/>
</dbReference>
<keyword evidence="2" id="KW-0238">DNA-binding</keyword>
<dbReference type="InterPro" id="IPR001448">
    <property type="entry name" value="SASP_alpha/beta-type"/>
</dbReference>
<comment type="caution">
    <text evidence="3">The sequence shown here is derived from an EMBL/GenBank/DDBJ whole genome shotgun (WGS) entry which is preliminary data.</text>
</comment>
<organism evidence="3 4">
    <name type="scientific">Paenibacillus flagellatus</name>
    <dbReference type="NCBI Taxonomy" id="2211139"/>
    <lineage>
        <taxon>Bacteria</taxon>
        <taxon>Bacillati</taxon>
        <taxon>Bacillota</taxon>
        <taxon>Bacilli</taxon>
        <taxon>Bacillales</taxon>
        <taxon>Paenibacillaceae</taxon>
        <taxon>Paenibacillus</taxon>
    </lineage>
</organism>
<keyword evidence="4" id="KW-1185">Reference proteome</keyword>
<dbReference type="OrthoDB" id="1684060at2"/>
<dbReference type="AlphaFoldDB" id="A0A2V5JVQ2"/>
<dbReference type="EMBL" id="QJVJ01000021">
    <property type="protein sequence ID" value="PYI50212.1"/>
    <property type="molecule type" value="Genomic_DNA"/>
</dbReference>